<evidence type="ECO:0000256" key="2">
    <source>
        <dbReference type="ARBA" id="ARBA00004167"/>
    </source>
</evidence>
<evidence type="ECO:0000256" key="15">
    <source>
        <dbReference type="ARBA" id="ARBA00063786"/>
    </source>
</evidence>
<dbReference type="PROSITE" id="PS51266">
    <property type="entry name" value="ZF_CHY"/>
    <property type="match status" value="1"/>
</dbReference>
<dbReference type="SUPFAM" id="SSF161219">
    <property type="entry name" value="CHY zinc finger-like"/>
    <property type="match status" value="1"/>
</dbReference>
<comment type="subcellular location">
    <subcellularLocation>
        <location evidence="2">Membrane</location>
        <topology evidence="2">Single-pass membrane protein</topology>
    </subcellularLocation>
    <subcellularLocation>
        <location evidence="1">Nucleus</location>
    </subcellularLocation>
</comment>
<dbReference type="GO" id="GO:0016874">
    <property type="term" value="F:ligase activity"/>
    <property type="evidence" value="ECO:0007669"/>
    <property type="project" value="UniProtKB-KW"/>
</dbReference>
<evidence type="ECO:0000256" key="7">
    <source>
        <dbReference type="ARBA" id="ARBA00022771"/>
    </source>
</evidence>
<dbReference type="PANTHER" id="PTHR21319">
    <property type="entry name" value="RING FINGER AND CHY ZINC FINGER DOMAIN-CONTAINING PROTEIN 1"/>
    <property type="match status" value="1"/>
</dbReference>
<dbReference type="GO" id="GO:0016567">
    <property type="term" value="P:protein ubiquitination"/>
    <property type="evidence" value="ECO:0007669"/>
    <property type="project" value="TreeGrafter"/>
</dbReference>
<evidence type="ECO:0000256" key="1">
    <source>
        <dbReference type="ARBA" id="ARBA00004123"/>
    </source>
</evidence>
<keyword evidence="6" id="KW-0479">Metal-binding</keyword>
<evidence type="ECO:0000259" key="19">
    <source>
        <dbReference type="PROSITE" id="PS51266"/>
    </source>
</evidence>
<keyword evidence="9" id="KW-0862">Zinc</keyword>
<evidence type="ECO:0000256" key="4">
    <source>
        <dbReference type="ARBA" id="ARBA00022598"/>
    </source>
</evidence>
<evidence type="ECO:0000256" key="17">
    <source>
        <dbReference type="SAM" id="MobiDB-lite"/>
    </source>
</evidence>
<comment type="pathway">
    <text evidence="3">Protein modification; protein ubiquitination.</text>
</comment>
<reference evidence="21" key="1">
    <citation type="journal article" date="2020" name="Plant Biotechnol. J.">
        <title>The pomegranate (Punica granatum L.) draft genome dissects genetic divergence between soft- and hard-seeded cultivars.</title>
        <authorList>
            <person name="Luo X."/>
            <person name="Li H."/>
            <person name="Wu Z."/>
            <person name="Yao W."/>
            <person name="Zhao P."/>
            <person name="Cao D."/>
            <person name="Yu H."/>
            <person name="Li K."/>
            <person name="Poudel K."/>
            <person name="Zhao D."/>
            <person name="Zhang F."/>
            <person name="Xia X."/>
            <person name="Chen L."/>
            <person name="Wang Q."/>
            <person name="Jing D."/>
            <person name="Cao S."/>
        </authorList>
    </citation>
    <scope>NUCLEOTIDE SEQUENCE [LARGE SCALE GENOMIC DNA]</scope>
    <source>
        <strain evidence="21">cv. Tunisia</strain>
    </source>
</reference>
<dbReference type="GO" id="GO:0008270">
    <property type="term" value="F:zinc ion binding"/>
    <property type="evidence" value="ECO:0007669"/>
    <property type="project" value="UniProtKB-KW"/>
</dbReference>
<dbReference type="GO" id="GO:0034756">
    <property type="term" value="P:regulation of iron ion transport"/>
    <property type="evidence" value="ECO:0007669"/>
    <property type="project" value="UniProtKB-ARBA"/>
</dbReference>
<name>A0A6P8EGP1_PUNGR</name>
<dbReference type="PROSITE" id="PS51270">
    <property type="entry name" value="ZF_CTCHY"/>
    <property type="match status" value="1"/>
</dbReference>
<dbReference type="InterPro" id="IPR037274">
    <property type="entry name" value="Znf_CHY_sf"/>
</dbReference>
<dbReference type="GO" id="GO:0016020">
    <property type="term" value="C:membrane"/>
    <property type="evidence" value="ECO:0007669"/>
    <property type="project" value="UniProtKB-SubCell"/>
</dbReference>
<dbReference type="GeneID" id="116213690"/>
<dbReference type="InterPro" id="IPR008913">
    <property type="entry name" value="Znf_CHY"/>
</dbReference>
<protein>
    <submittedName>
        <fullName evidence="22">Zinc finger protein BRUTUS</fullName>
    </submittedName>
</protein>
<comment type="function">
    <text evidence="14">Probable E3 ubiquitin-protein ligase that may regulate the response to iron deficiency and thus contributes to iron homeostasis.</text>
</comment>
<evidence type="ECO:0000256" key="13">
    <source>
        <dbReference type="ARBA" id="ARBA00023242"/>
    </source>
</evidence>
<sequence length="1240" mass="139482">MATPLAGSGGGGGVAVLASSIESNGGGVDSPAVSRCMEERGPESPISMFLYFHKAIRHELDALHKLAMAFATGRREDIQPLLERYKFLRSIYKHHSNAEDEVIFPALDIRVKNVAHAYSLEHKGESNLFDHLFELLNTSGQTDESFLRELASCTGALRTSVCQHLAKEEEQVFPLLIEKFSLEEQASLVWQFLCSIPVYMMAEFLPWLSSSISEDEYLDLHSCLSRVVPEKMLLQQVIFAWMERKDGAKSVDKCGGNSNGSSPQDPSNIKCACLSSKTSKRKQSESVPVVSDDVVTHPIDEILLWHNAIKKELHEIADRARKIQVSGDFTDLSSFNERLQFIAEVCIFHSIAEDKVIFPAVDGKLSFIQEHAEEESQLNEFRCLIEKIQSTGATSTTAEFYTKLCSHADQIIESIEKHFHNEEVQVLPLARKHFSFKRQRELLYQSLCMMPLKLIECVLPWLIGSLGKVEARNFIRNMQLAAPRSDSALVTLLTGWACMGRNQGQCLSPCATGCCPFKVSSEIEEDFVQSFGPCASSALPLDNCISSEADEFTRPAKRSASALCEVSKDQNSKENLKNNEPSCSNRSCCVPGLGVKRSNLGLSSLSTAKSLRSLSFNSSAPSLNSSLFVWETDGHTSDDGATERPIDTIFKFHIAIRKDLEYLDVESGKLGDCDETFLRQFIGRFQLLWGLYRAHSNAEDDIVFPALESKEALHNVSHSYTLDHKQEEELFEDIASVLSELSQLHERLHKGLVIEENNDVEFPAINGDDSTQKYKELATKLQGMCKSIKVTLDHHIFREELELWPLFGKHFSVQEQDKIIGRIIGTTGAEVLQSMLPWVTAALTLDEQNKMMDTWKQATKNTMFNEWLNDCLKGTPVSSLQAQGQTSEVTTAQNGIDFQEILDHSDQMFKPGWKDIFRMNQSELESEIRKVYRDSTLDPRRKSYLVQNLLTSRWIASQQKMPQAVTGETSKGEDIADRTPSYNDPEKKIFGCEHYKRNCKLRAACCGKLFPCRFCHDKVSDHSMDRKATAEMLCMRCLEIQPVGPICATPSCNGFSMAKYYCNICQFFDDERNVYHCPYCNLCRVGRGLGIDYFHCMTCNCCLGMKLSSHKCLEKGLETNCPICCDFLFTSSATVRALPCGHYMHSACFQAYTCSHYTCPICSKSLGDMAVYFGMLDALLAAEELPEEYRDRCQDILCNDCDRKGTARFHWLYHKCGFCGSYNTRVIKIDTTNSTCSQSN</sequence>
<organism evidence="21 22">
    <name type="scientific">Punica granatum</name>
    <name type="common">Pomegranate</name>
    <dbReference type="NCBI Taxonomy" id="22663"/>
    <lineage>
        <taxon>Eukaryota</taxon>
        <taxon>Viridiplantae</taxon>
        <taxon>Streptophyta</taxon>
        <taxon>Embryophyta</taxon>
        <taxon>Tracheophyta</taxon>
        <taxon>Spermatophyta</taxon>
        <taxon>Magnoliopsida</taxon>
        <taxon>eudicotyledons</taxon>
        <taxon>Gunneridae</taxon>
        <taxon>Pentapetalae</taxon>
        <taxon>rosids</taxon>
        <taxon>malvids</taxon>
        <taxon>Myrtales</taxon>
        <taxon>Lythraceae</taxon>
        <taxon>Punica</taxon>
    </lineage>
</organism>
<feature type="domain" description="CHY-type" evidence="19">
    <location>
        <begin position="985"/>
        <end position="1054"/>
    </location>
</feature>
<dbReference type="Proteomes" id="UP000515151">
    <property type="component" value="Chromosome 7"/>
</dbReference>
<evidence type="ECO:0000259" key="18">
    <source>
        <dbReference type="PROSITE" id="PS50089"/>
    </source>
</evidence>
<dbReference type="Gene3D" id="3.30.40.10">
    <property type="entry name" value="Zinc/RING finger domain, C3HC4 (zinc finger)"/>
    <property type="match status" value="1"/>
</dbReference>
<evidence type="ECO:0000256" key="16">
    <source>
        <dbReference type="PROSITE-ProRule" id="PRU00601"/>
    </source>
</evidence>
<dbReference type="RefSeq" id="XP_031404581.1">
    <property type="nucleotide sequence ID" value="XM_031548721.1"/>
</dbReference>
<evidence type="ECO:0000256" key="3">
    <source>
        <dbReference type="ARBA" id="ARBA00004906"/>
    </source>
</evidence>
<keyword evidence="8" id="KW-0833">Ubl conjugation pathway</keyword>
<evidence type="ECO:0000256" key="14">
    <source>
        <dbReference type="ARBA" id="ARBA00053847"/>
    </source>
</evidence>
<dbReference type="InterPro" id="IPR037275">
    <property type="entry name" value="Znf_CTCHY_sf"/>
</dbReference>
<dbReference type="FunFam" id="1.20.120.520:FF:000009">
    <property type="entry name" value="Zinc finger protein BRUTUS"/>
    <property type="match status" value="1"/>
</dbReference>
<dbReference type="Gene3D" id="2.20.28.10">
    <property type="match status" value="1"/>
</dbReference>
<evidence type="ECO:0000256" key="12">
    <source>
        <dbReference type="ARBA" id="ARBA00023136"/>
    </source>
</evidence>
<dbReference type="GO" id="GO:0061630">
    <property type="term" value="F:ubiquitin protein ligase activity"/>
    <property type="evidence" value="ECO:0007669"/>
    <property type="project" value="UniProtKB-ARBA"/>
</dbReference>
<keyword evidence="10" id="KW-1133">Transmembrane helix</keyword>
<evidence type="ECO:0000256" key="11">
    <source>
        <dbReference type="ARBA" id="ARBA00023004"/>
    </source>
</evidence>
<evidence type="ECO:0000313" key="22">
    <source>
        <dbReference type="RefSeq" id="XP_031404581.1"/>
    </source>
</evidence>
<proteinExistence type="predicted"/>
<dbReference type="AlphaFoldDB" id="A0A6P8EGP1"/>
<evidence type="ECO:0000256" key="9">
    <source>
        <dbReference type="ARBA" id="ARBA00022833"/>
    </source>
</evidence>
<evidence type="ECO:0000313" key="21">
    <source>
        <dbReference type="Proteomes" id="UP000515151"/>
    </source>
</evidence>
<dbReference type="SUPFAM" id="SSF161245">
    <property type="entry name" value="Zinc hairpin stack"/>
    <property type="match status" value="1"/>
</dbReference>
<gene>
    <name evidence="22" type="primary">LOC116213690</name>
</gene>
<dbReference type="GO" id="GO:0006511">
    <property type="term" value="P:ubiquitin-dependent protein catabolic process"/>
    <property type="evidence" value="ECO:0007669"/>
    <property type="project" value="TreeGrafter"/>
</dbReference>
<dbReference type="InterPro" id="IPR017921">
    <property type="entry name" value="Znf_CTCHY"/>
</dbReference>
<accession>A0A6P8EGP1</accession>
<dbReference type="Pfam" id="PF05495">
    <property type="entry name" value="zf-CHY"/>
    <property type="match status" value="1"/>
</dbReference>
<dbReference type="CDD" id="cd12108">
    <property type="entry name" value="Hr-like"/>
    <property type="match status" value="3"/>
</dbReference>
<dbReference type="Pfam" id="PF14599">
    <property type="entry name" value="zinc_ribbon_6"/>
    <property type="match status" value="1"/>
</dbReference>
<dbReference type="Pfam" id="PF01814">
    <property type="entry name" value="Hemerythrin"/>
    <property type="match status" value="3"/>
</dbReference>
<dbReference type="SMART" id="SM00184">
    <property type="entry name" value="RING"/>
    <property type="match status" value="1"/>
</dbReference>
<reference evidence="22" key="2">
    <citation type="submission" date="2025-08" db="UniProtKB">
        <authorList>
            <consortium name="RefSeq"/>
        </authorList>
    </citation>
    <scope>IDENTIFICATION</scope>
    <source>
        <tissue evidence="22">Leaf</tissue>
    </source>
</reference>
<dbReference type="GO" id="GO:0005634">
    <property type="term" value="C:nucleus"/>
    <property type="evidence" value="ECO:0007669"/>
    <property type="project" value="UniProtKB-SubCell"/>
</dbReference>
<dbReference type="InterPro" id="IPR001841">
    <property type="entry name" value="Znf_RING"/>
</dbReference>
<dbReference type="CDD" id="cd16464">
    <property type="entry name" value="RING-H2_Pirh2-like"/>
    <property type="match status" value="1"/>
</dbReference>
<evidence type="ECO:0000256" key="5">
    <source>
        <dbReference type="ARBA" id="ARBA00022692"/>
    </source>
</evidence>
<dbReference type="InterPro" id="IPR039512">
    <property type="entry name" value="RCHY1_zinc-ribbon"/>
</dbReference>
<keyword evidence="4" id="KW-0436">Ligase</keyword>
<keyword evidence="5" id="KW-0812">Transmembrane</keyword>
<feature type="region of interest" description="Disordered" evidence="17">
    <location>
        <begin position="961"/>
        <end position="980"/>
    </location>
</feature>
<keyword evidence="12" id="KW-0472">Membrane</keyword>
<dbReference type="OrthoDB" id="411372at2759"/>
<evidence type="ECO:0000256" key="10">
    <source>
        <dbReference type="ARBA" id="ARBA00022989"/>
    </source>
</evidence>
<keyword evidence="11" id="KW-0408">Iron</keyword>
<keyword evidence="7 16" id="KW-0863">Zinc-finger</keyword>
<dbReference type="SUPFAM" id="SSF57850">
    <property type="entry name" value="RING/U-box"/>
    <property type="match status" value="1"/>
</dbReference>
<keyword evidence="13" id="KW-0539">Nucleus</keyword>
<feature type="domain" description="CTCHY-type" evidence="20">
    <location>
        <begin position="1057"/>
        <end position="1120"/>
    </location>
</feature>
<evidence type="ECO:0000256" key="6">
    <source>
        <dbReference type="ARBA" id="ARBA00022723"/>
    </source>
</evidence>
<comment type="subunit">
    <text evidence="15">Binds zinc and iron ions.</text>
</comment>
<dbReference type="FunFam" id="3.30.40.10:FF:000208">
    <property type="entry name" value="Zinc finger protein-related isoform 1"/>
    <property type="match status" value="1"/>
</dbReference>
<dbReference type="InterPro" id="IPR013083">
    <property type="entry name" value="Znf_RING/FYVE/PHD"/>
</dbReference>
<dbReference type="PROSITE" id="PS50089">
    <property type="entry name" value="ZF_RING_2"/>
    <property type="match status" value="1"/>
</dbReference>
<dbReference type="GO" id="GO:0098711">
    <property type="term" value="P:iron ion import across plasma membrane"/>
    <property type="evidence" value="ECO:0007669"/>
    <property type="project" value="UniProtKB-ARBA"/>
</dbReference>
<keyword evidence="21" id="KW-1185">Reference proteome</keyword>
<dbReference type="Gene3D" id="1.20.120.520">
    <property type="entry name" value="nmb1532 protein domain like"/>
    <property type="match status" value="3"/>
</dbReference>
<dbReference type="PANTHER" id="PTHR21319:SF61">
    <property type="entry name" value="ZINC FINGER PROTEIN BRUTUS"/>
    <property type="match status" value="1"/>
</dbReference>
<dbReference type="InterPro" id="IPR012312">
    <property type="entry name" value="Hemerythrin-like"/>
</dbReference>
<dbReference type="Pfam" id="PF13639">
    <property type="entry name" value="zf-RING_2"/>
    <property type="match status" value="1"/>
</dbReference>
<feature type="domain" description="RING-type" evidence="18">
    <location>
        <begin position="1121"/>
        <end position="1163"/>
    </location>
</feature>
<evidence type="ECO:0000259" key="20">
    <source>
        <dbReference type="PROSITE" id="PS51270"/>
    </source>
</evidence>
<evidence type="ECO:0000256" key="8">
    <source>
        <dbReference type="ARBA" id="ARBA00022786"/>
    </source>
</evidence>